<keyword evidence="5" id="KW-0812">Transmembrane</keyword>
<evidence type="ECO:0000256" key="5">
    <source>
        <dbReference type="ARBA" id="ARBA00022692"/>
    </source>
</evidence>
<evidence type="ECO:0000313" key="13">
    <source>
        <dbReference type="EnsemblPlants" id="EMT08468"/>
    </source>
</evidence>
<keyword evidence="4" id="KW-0433">Leucine-rich repeat</keyword>
<feature type="domain" description="Leucine-rich repeat-containing N-terminal plant-type" evidence="11">
    <location>
        <begin position="39"/>
        <end position="75"/>
    </location>
</feature>
<evidence type="ECO:0000256" key="3">
    <source>
        <dbReference type="ARBA" id="ARBA00022475"/>
    </source>
</evidence>
<keyword evidence="8" id="KW-1133">Transmembrane helix</keyword>
<dbReference type="InterPro" id="IPR046956">
    <property type="entry name" value="RLP23-like"/>
</dbReference>
<dbReference type="Pfam" id="PF13855">
    <property type="entry name" value="LRR_8"/>
    <property type="match status" value="1"/>
</dbReference>
<dbReference type="FunFam" id="3.80.10.10:FF:000095">
    <property type="entry name" value="LRR receptor-like serine/threonine-protein kinase GSO1"/>
    <property type="match status" value="1"/>
</dbReference>
<evidence type="ECO:0000256" key="4">
    <source>
        <dbReference type="ARBA" id="ARBA00022614"/>
    </source>
</evidence>
<dbReference type="PRINTS" id="PR00019">
    <property type="entry name" value="LEURICHRPT"/>
</dbReference>
<evidence type="ECO:0000256" key="2">
    <source>
        <dbReference type="ARBA" id="ARBA00009592"/>
    </source>
</evidence>
<dbReference type="EnsemblPlants" id="EMT08468">
    <property type="protein sequence ID" value="EMT08468"/>
    <property type="gene ID" value="F775_20147"/>
</dbReference>
<dbReference type="PANTHER" id="PTHR48063">
    <property type="entry name" value="LRR RECEPTOR-LIKE KINASE"/>
    <property type="match status" value="1"/>
</dbReference>
<dbReference type="FunFam" id="3.80.10.10:FF:000649">
    <property type="entry name" value="Leucine Rich Repeat family protein"/>
    <property type="match status" value="1"/>
</dbReference>
<evidence type="ECO:0000256" key="7">
    <source>
        <dbReference type="ARBA" id="ARBA00022737"/>
    </source>
</evidence>
<evidence type="ECO:0000256" key="10">
    <source>
        <dbReference type="ARBA" id="ARBA00023180"/>
    </source>
</evidence>
<feature type="domain" description="Disease resistance R13L4/SHOC-2-like LRR" evidence="12">
    <location>
        <begin position="423"/>
        <end position="601"/>
    </location>
</feature>
<dbReference type="Gene3D" id="3.80.10.10">
    <property type="entry name" value="Ribonuclease Inhibitor"/>
    <property type="match status" value="6"/>
</dbReference>
<comment type="subcellular location">
    <subcellularLocation>
        <location evidence="1">Cell membrane</location>
        <topology evidence="1">Single-pass type I membrane protein</topology>
    </subcellularLocation>
</comment>
<comment type="similarity">
    <text evidence="2">Belongs to the RLP family.</text>
</comment>
<dbReference type="GO" id="GO:0005886">
    <property type="term" value="C:plasma membrane"/>
    <property type="evidence" value="ECO:0007669"/>
    <property type="project" value="UniProtKB-SubCell"/>
</dbReference>
<keyword evidence="7" id="KW-0677">Repeat</keyword>
<dbReference type="AlphaFoldDB" id="M8BZU3"/>
<dbReference type="SUPFAM" id="SSF52047">
    <property type="entry name" value="RNI-like"/>
    <property type="match status" value="1"/>
</dbReference>
<accession>M8BZU3</accession>
<dbReference type="InterPro" id="IPR013210">
    <property type="entry name" value="LRR_N_plant-typ"/>
</dbReference>
<reference evidence="13" key="1">
    <citation type="submission" date="2015-06" db="UniProtKB">
        <authorList>
            <consortium name="EnsemblPlants"/>
        </authorList>
    </citation>
    <scope>IDENTIFICATION</scope>
</reference>
<name>M8BZU3_AEGTA</name>
<evidence type="ECO:0000259" key="12">
    <source>
        <dbReference type="Pfam" id="PF23598"/>
    </source>
</evidence>
<sequence>MCRTTSLLLTLISISIFPFFTTGSLQPQHAHGAGCIPVERAALLSFKEGITSNNTNLLASWQGHECCRWRGVSCSNRTGHVIKLHLRNPNVTLDAYGYYDTCAGASALFGKISPSLLSLKRLKHLDLSMNCLLGPNSQIPHLLGFMGNLRYLNLSGIPFTGTVPSQLGNLSKLQYLDLGQTGEFSDSDMYSTDITWLTKLSFLKFLRMRGITLEGIGDWPHTLNRIPSLRVIDLSLCSLHSANQSLPHLNLTKLEKLDLSLNYFEHSLGSGWFWKAISLKYLALGHNSLFGQFPDTLGNMTSLQVLDVSYNWNPDMMMIGKLLKNLCSLEIIDLDGNEISGEIEVLMESWPQCTWKNLQELDLSSNTFTGTLPNFLGDFTSLRTLSLSGNSLAGPIPPQLGNLTCLTSLDLSSNHFTGSIPDELGNLTCLTSLDLSSNHFTGSIPDELGNLRYLTALELQGNEITGSIPLQLGNLTCLTSIDLGDNHLTGSIPAEIGKLTYLTSLDLSSNHLNGSVPTEMGSLINLISLDLRNNSFTGVITGEHFANLTSLKQIDLSYNNLKMVLNSDWRAPFTLESASFGSCQMGPLFPPWLQQLKTTQLNISSNGLKGEFPDWFWSAFSNVTHLDISNNQINGSLPAHMDSMAFEELHLSSNRLTGPIPTLPINITLLDISNNTFSGTIPSNLVAPGLKVLCMQSNNTGGYIPESVCKLEQLEYLDLSNNILEGKIPQCPDIHNIKYLILSNNSLSGKIPAFLQNNTNLKFLDLSWNNFSGRLPTWIGKLANLRFLILSHNKFSDSIPVDVTKLGHLQYLDLSDNRFFGAIPCHLSNLTFMRTLQEDIDMDGPILYVFKEYATGIAPQELGQTLSVNTKGQHLIYHMTLAYFVGIDLSYNSLTGEIPTDITSLDALVNLNLSSNQLSGEIPNMIGAMQSLESLDLSQNKLYGEIPSSLTNLTSLSYLDLSYNSLSGRIPSGPQLDTLSAENQSLMYIGNSGLCGPPVHKNCSGNEPSIHDDLKSSKKEFDPLNFYFGLVLGFVVGLWMVFCALLFKRTWRIAYFRLFDRVYDQVYVFVVVKWESFTKNTDAE</sequence>
<keyword evidence="6" id="KW-0732">Signal</keyword>
<evidence type="ECO:0000259" key="11">
    <source>
        <dbReference type="Pfam" id="PF08263"/>
    </source>
</evidence>
<evidence type="ECO:0000256" key="1">
    <source>
        <dbReference type="ARBA" id="ARBA00004251"/>
    </source>
</evidence>
<dbReference type="InterPro" id="IPR003591">
    <property type="entry name" value="Leu-rich_rpt_typical-subtyp"/>
</dbReference>
<keyword evidence="10" id="KW-0325">Glycoprotein</keyword>
<dbReference type="Pfam" id="PF23598">
    <property type="entry name" value="LRR_14"/>
    <property type="match status" value="1"/>
</dbReference>
<dbReference type="FunFam" id="3.80.10.10:FF:000186">
    <property type="entry name" value="LRR receptor-like serine/threonine-protein kinase ERECTA"/>
    <property type="match status" value="1"/>
</dbReference>
<keyword evidence="9" id="KW-0472">Membrane</keyword>
<evidence type="ECO:0000256" key="6">
    <source>
        <dbReference type="ARBA" id="ARBA00022729"/>
    </source>
</evidence>
<dbReference type="Pfam" id="PF00560">
    <property type="entry name" value="LRR_1"/>
    <property type="match status" value="14"/>
</dbReference>
<dbReference type="SMART" id="SM00365">
    <property type="entry name" value="LRR_SD22"/>
    <property type="match status" value="9"/>
</dbReference>
<dbReference type="InterPro" id="IPR032675">
    <property type="entry name" value="LRR_dom_sf"/>
</dbReference>
<evidence type="ECO:0000256" key="9">
    <source>
        <dbReference type="ARBA" id="ARBA00023136"/>
    </source>
</evidence>
<dbReference type="SUPFAM" id="SSF52058">
    <property type="entry name" value="L domain-like"/>
    <property type="match status" value="2"/>
</dbReference>
<dbReference type="PANTHER" id="PTHR48063:SF109">
    <property type="entry name" value="LEUCINE-RICH REPEAT-CONTAINING N-TERMINAL PLANT-TYPE DOMAIN-CONTAINING PROTEIN"/>
    <property type="match status" value="1"/>
</dbReference>
<keyword evidence="3" id="KW-1003">Cell membrane</keyword>
<dbReference type="Pfam" id="PF08263">
    <property type="entry name" value="LRRNT_2"/>
    <property type="match status" value="1"/>
</dbReference>
<organism evidence="13">
    <name type="scientific">Aegilops tauschii</name>
    <name type="common">Tausch's goatgrass</name>
    <name type="synonym">Aegilops squarrosa</name>
    <dbReference type="NCBI Taxonomy" id="37682"/>
    <lineage>
        <taxon>Eukaryota</taxon>
        <taxon>Viridiplantae</taxon>
        <taxon>Streptophyta</taxon>
        <taxon>Embryophyta</taxon>
        <taxon>Tracheophyta</taxon>
        <taxon>Spermatophyta</taxon>
        <taxon>Magnoliopsida</taxon>
        <taxon>Liliopsida</taxon>
        <taxon>Poales</taxon>
        <taxon>Poaceae</taxon>
        <taxon>BOP clade</taxon>
        <taxon>Pooideae</taxon>
        <taxon>Triticodae</taxon>
        <taxon>Triticeae</taxon>
        <taxon>Triticinae</taxon>
        <taxon>Aegilops</taxon>
    </lineage>
</organism>
<dbReference type="InterPro" id="IPR055414">
    <property type="entry name" value="LRR_R13L4/SHOC2-like"/>
</dbReference>
<dbReference type="SMART" id="SM00369">
    <property type="entry name" value="LRR_TYP"/>
    <property type="match status" value="15"/>
</dbReference>
<evidence type="ECO:0000256" key="8">
    <source>
        <dbReference type="ARBA" id="ARBA00022989"/>
    </source>
</evidence>
<protein>
    <submittedName>
        <fullName evidence="13">LRR receptor-like serine/threonine-protein kinase FLS2</fullName>
    </submittedName>
</protein>
<dbReference type="InterPro" id="IPR001611">
    <property type="entry name" value="Leu-rich_rpt"/>
</dbReference>
<proteinExistence type="inferred from homology"/>